<dbReference type="Pfam" id="PF06574">
    <property type="entry name" value="FAD_syn"/>
    <property type="match status" value="1"/>
</dbReference>
<comment type="caution">
    <text evidence="17">The sequence shown here is derived from an EMBL/GenBank/DDBJ whole genome shotgun (WGS) entry which is preliminary data.</text>
</comment>
<evidence type="ECO:0000256" key="7">
    <source>
        <dbReference type="ARBA" id="ARBA00022695"/>
    </source>
</evidence>
<dbReference type="InterPro" id="IPR023468">
    <property type="entry name" value="Riboflavin_kinase"/>
</dbReference>
<comment type="pathway">
    <text evidence="3 15">Cofactor biosynthesis; FMN biosynthesis; FMN from riboflavin (ATP route): step 1/1.</text>
</comment>
<comment type="function">
    <text evidence="1">Catalyzes the phosphorylation of riboflavin to FMN followed by the adenylation of FMN to FAD.</text>
</comment>
<dbReference type="Proteomes" id="UP001596303">
    <property type="component" value="Unassembled WGS sequence"/>
</dbReference>
<comment type="similarity">
    <text evidence="15">Belongs to the ribF family.</text>
</comment>
<proteinExistence type="inferred from homology"/>
<evidence type="ECO:0000256" key="13">
    <source>
        <dbReference type="ARBA" id="ARBA00047880"/>
    </source>
</evidence>
<gene>
    <name evidence="17" type="ORF">ACFQDM_03605</name>
</gene>
<feature type="domain" description="Riboflavin kinase" evidence="16">
    <location>
        <begin position="183"/>
        <end position="308"/>
    </location>
</feature>
<keyword evidence="9 15" id="KW-0418">Kinase</keyword>
<dbReference type="SUPFAM" id="SSF82114">
    <property type="entry name" value="Riboflavin kinase-like"/>
    <property type="match status" value="1"/>
</dbReference>
<dbReference type="PANTHER" id="PTHR22749">
    <property type="entry name" value="RIBOFLAVIN KINASE/FMN ADENYLYLTRANSFERASE"/>
    <property type="match status" value="1"/>
</dbReference>
<dbReference type="NCBIfam" id="NF004159">
    <property type="entry name" value="PRK05627.1-2"/>
    <property type="match status" value="1"/>
</dbReference>
<comment type="catalytic activity">
    <reaction evidence="13 15">
        <text>riboflavin + ATP = FMN + ADP + H(+)</text>
        <dbReference type="Rhea" id="RHEA:14357"/>
        <dbReference type="ChEBI" id="CHEBI:15378"/>
        <dbReference type="ChEBI" id="CHEBI:30616"/>
        <dbReference type="ChEBI" id="CHEBI:57986"/>
        <dbReference type="ChEBI" id="CHEBI:58210"/>
        <dbReference type="ChEBI" id="CHEBI:456216"/>
        <dbReference type="EC" id="2.7.1.26"/>
    </reaction>
</comment>
<evidence type="ECO:0000256" key="3">
    <source>
        <dbReference type="ARBA" id="ARBA00005201"/>
    </source>
</evidence>
<comment type="pathway">
    <text evidence="2 15">Cofactor biosynthesis; FAD biosynthesis; FAD from FMN: step 1/1.</text>
</comment>
<keyword evidence="5 15" id="KW-0288">FMN</keyword>
<keyword evidence="10 15" id="KW-0274">FAD</keyword>
<evidence type="ECO:0000256" key="1">
    <source>
        <dbReference type="ARBA" id="ARBA00002121"/>
    </source>
</evidence>
<organism evidence="17 18">
    <name type="scientific">Ponticaulis profundi</name>
    <dbReference type="NCBI Taxonomy" id="2665222"/>
    <lineage>
        <taxon>Bacteria</taxon>
        <taxon>Pseudomonadati</taxon>
        <taxon>Pseudomonadota</taxon>
        <taxon>Alphaproteobacteria</taxon>
        <taxon>Hyphomonadales</taxon>
        <taxon>Hyphomonadaceae</taxon>
        <taxon>Ponticaulis</taxon>
    </lineage>
</organism>
<dbReference type="InterPro" id="IPR023465">
    <property type="entry name" value="Riboflavin_kinase_dom_sf"/>
</dbReference>
<evidence type="ECO:0000256" key="8">
    <source>
        <dbReference type="ARBA" id="ARBA00022741"/>
    </source>
</evidence>
<keyword evidence="11 15" id="KW-0067">ATP-binding</keyword>
<dbReference type="InterPro" id="IPR015865">
    <property type="entry name" value="Riboflavin_kinase_bac/euk"/>
</dbReference>
<dbReference type="GO" id="GO:0008531">
    <property type="term" value="F:riboflavin kinase activity"/>
    <property type="evidence" value="ECO:0007669"/>
    <property type="project" value="UniProtKB-EC"/>
</dbReference>
<evidence type="ECO:0000313" key="18">
    <source>
        <dbReference type="Proteomes" id="UP001596303"/>
    </source>
</evidence>
<evidence type="ECO:0000259" key="16">
    <source>
        <dbReference type="SMART" id="SM00904"/>
    </source>
</evidence>
<dbReference type="NCBIfam" id="NF004160">
    <property type="entry name" value="PRK05627.1-3"/>
    <property type="match status" value="1"/>
</dbReference>
<dbReference type="NCBIfam" id="TIGR00083">
    <property type="entry name" value="ribF"/>
    <property type="match status" value="1"/>
</dbReference>
<dbReference type="InterPro" id="IPR002606">
    <property type="entry name" value="Riboflavin_kinase_bac"/>
</dbReference>
<dbReference type="RefSeq" id="WP_377375601.1">
    <property type="nucleotide sequence ID" value="NZ_JBHSSW010000004.1"/>
</dbReference>
<comment type="catalytic activity">
    <reaction evidence="14 15">
        <text>FMN + ATP + H(+) = FAD + diphosphate</text>
        <dbReference type="Rhea" id="RHEA:17237"/>
        <dbReference type="ChEBI" id="CHEBI:15378"/>
        <dbReference type="ChEBI" id="CHEBI:30616"/>
        <dbReference type="ChEBI" id="CHEBI:33019"/>
        <dbReference type="ChEBI" id="CHEBI:57692"/>
        <dbReference type="ChEBI" id="CHEBI:58210"/>
        <dbReference type="EC" id="2.7.7.2"/>
    </reaction>
</comment>
<evidence type="ECO:0000256" key="9">
    <source>
        <dbReference type="ARBA" id="ARBA00022777"/>
    </source>
</evidence>
<dbReference type="EC" id="2.7.1.26" evidence="15"/>
<dbReference type="EMBL" id="JBHSSW010000004">
    <property type="protein sequence ID" value="MFC6197145.1"/>
    <property type="molecule type" value="Genomic_DNA"/>
</dbReference>
<dbReference type="InterPro" id="IPR015864">
    <property type="entry name" value="FAD_synthase"/>
</dbReference>
<dbReference type="Gene3D" id="3.40.50.620">
    <property type="entry name" value="HUPs"/>
    <property type="match status" value="1"/>
</dbReference>
<dbReference type="Pfam" id="PF01687">
    <property type="entry name" value="Flavokinase"/>
    <property type="match status" value="1"/>
</dbReference>
<dbReference type="SUPFAM" id="SSF52374">
    <property type="entry name" value="Nucleotidylyl transferase"/>
    <property type="match status" value="1"/>
</dbReference>
<dbReference type="NCBIfam" id="TIGR00125">
    <property type="entry name" value="cyt_tran_rel"/>
    <property type="match status" value="1"/>
</dbReference>
<dbReference type="InterPro" id="IPR014729">
    <property type="entry name" value="Rossmann-like_a/b/a_fold"/>
</dbReference>
<keyword evidence="7 15" id="KW-0548">Nucleotidyltransferase</keyword>
<evidence type="ECO:0000313" key="17">
    <source>
        <dbReference type="EMBL" id="MFC6197145.1"/>
    </source>
</evidence>
<evidence type="ECO:0000256" key="6">
    <source>
        <dbReference type="ARBA" id="ARBA00022679"/>
    </source>
</evidence>
<sequence>MSIIFDYKNVPEAQRGASVALGNFDGVHAGHRAVIDLAKQVSDARGVPLAALIFEPPPRRYFQPDSPPFRIMRPEQRREALKTIGVDIVYELPFNKELASMSPRAFVEQVLVKGLGLAHLAVGFDFRFGKGREGDTDTLRQLGEEFGFTVSVMDAVKADSEKISSTAIRTYLQEGQPEHAAHLLGHYWTADGVVEQGEQRGRTISFPTANLRIGNLIQPMFGVYAVWAKVEGDDVWRPGVANFGRTPTTGEREPLLEVHFFDFDQDIYGKHLDVAFVHFLRAEKKFDSFEALTTQIATDASDARERLGSAPQKELPAVIADFL</sequence>
<keyword evidence="12" id="KW-0511">Multifunctional enzyme</keyword>
<dbReference type="CDD" id="cd02064">
    <property type="entry name" value="FAD_synthetase_N"/>
    <property type="match status" value="1"/>
</dbReference>
<dbReference type="PANTHER" id="PTHR22749:SF6">
    <property type="entry name" value="RIBOFLAVIN KINASE"/>
    <property type="match status" value="1"/>
</dbReference>
<protein>
    <recommendedName>
        <fullName evidence="15">Riboflavin biosynthesis protein</fullName>
    </recommendedName>
    <domain>
        <recommendedName>
            <fullName evidence="15">Riboflavin kinase</fullName>
            <ecNumber evidence="15">2.7.1.26</ecNumber>
        </recommendedName>
        <alternativeName>
            <fullName evidence="15">Flavokinase</fullName>
        </alternativeName>
    </domain>
    <domain>
        <recommendedName>
            <fullName evidence="15">FMN adenylyltransferase</fullName>
            <ecNumber evidence="15">2.7.7.2</ecNumber>
        </recommendedName>
        <alternativeName>
            <fullName evidence="15">FAD pyrophosphorylase</fullName>
        </alternativeName>
        <alternativeName>
            <fullName evidence="15">FAD synthase</fullName>
        </alternativeName>
    </domain>
</protein>
<evidence type="ECO:0000256" key="5">
    <source>
        <dbReference type="ARBA" id="ARBA00022643"/>
    </source>
</evidence>
<name>A0ABW1S6E4_9PROT</name>
<keyword evidence="18" id="KW-1185">Reference proteome</keyword>
<evidence type="ECO:0000256" key="10">
    <source>
        <dbReference type="ARBA" id="ARBA00022827"/>
    </source>
</evidence>
<reference evidence="18" key="1">
    <citation type="journal article" date="2019" name="Int. J. Syst. Evol. Microbiol.">
        <title>The Global Catalogue of Microorganisms (GCM) 10K type strain sequencing project: providing services to taxonomists for standard genome sequencing and annotation.</title>
        <authorList>
            <consortium name="The Broad Institute Genomics Platform"/>
            <consortium name="The Broad Institute Genome Sequencing Center for Infectious Disease"/>
            <person name="Wu L."/>
            <person name="Ma J."/>
        </authorList>
    </citation>
    <scope>NUCLEOTIDE SEQUENCE [LARGE SCALE GENOMIC DNA]</scope>
    <source>
        <strain evidence="18">CGMCC-1.15741</strain>
    </source>
</reference>
<evidence type="ECO:0000256" key="2">
    <source>
        <dbReference type="ARBA" id="ARBA00004726"/>
    </source>
</evidence>
<keyword evidence="4 15" id="KW-0285">Flavoprotein</keyword>
<dbReference type="SMART" id="SM00904">
    <property type="entry name" value="Flavokinase"/>
    <property type="match status" value="1"/>
</dbReference>
<evidence type="ECO:0000256" key="12">
    <source>
        <dbReference type="ARBA" id="ARBA00023268"/>
    </source>
</evidence>
<keyword evidence="6 15" id="KW-0808">Transferase</keyword>
<evidence type="ECO:0000256" key="4">
    <source>
        <dbReference type="ARBA" id="ARBA00022630"/>
    </source>
</evidence>
<evidence type="ECO:0000256" key="11">
    <source>
        <dbReference type="ARBA" id="ARBA00022840"/>
    </source>
</evidence>
<dbReference type="GO" id="GO:0003919">
    <property type="term" value="F:FMN adenylyltransferase activity"/>
    <property type="evidence" value="ECO:0007669"/>
    <property type="project" value="UniProtKB-EC"/>
</dbReference>
<dbReference type="PIRSF" id="PIRSF004491">
    <property type="entry name" value="FAD_Synth"/>
    <property type="match status" value="1"/>
</dbReference>
<dbReference type="EC" id="2.7.7.2" evidence="15"/>
<evidence type="ECO:0000256" key="14">
    <source>
        <dbReference type="ARBA" id="ARBA00049494"/>
    </source>
</evidence>
<dbReference type="Gene3D" id="2.40.30.30">
    <property type="entry name" value="Riboflavin kinase-like"/>
    <property type="match status" value="1"/>
</dbReference>
<accession>A0ABW1S6E4</accession>
<dbReference type="InterPro" id="IPR004821">
    <property type="entry name" value="Cyt_trans-like"/>
</dbReference>
<keyword evidence="8 15" id="KW-0547">Nucleotide-binding</keyword>
<evidence type="ECO:0000256" key="15">
    <source>
        <dbReference type="PIRNR" id="PIRNR004491"/>
    </source>
</evidence>